<evidence type="ECO:0000313" key="7">
    <source>
        <dbReference type="WBParaSite" id="L893_g21492.t1"/>
    </source>
</evidence>
<dbReference type="CDD" id="cd19941">
    <property type="entry name" value="TIL"/>
    <property type="match status" value="4"/>
</dbReference>
<name>A0A1I7Z0X9_9BILA</name>
<evidence type="ECO:0000259" key="5">
    <source>
        <dbReference type="SMART" id="SM00181"/>
    </source>
</evidence>
<dbReference type="PANTHER" id="PTHR23259:SF70">
    <property type="entry name" value="ACCESSORY GLAND PROTEIN ACP62F-RELATED"/>
    <property type="match status" value="1"/>
</dbReference>
<dbReference type="Gene3D" id="2.10.25.10">
    <property type="entry name" value="Laminin"/>
    <property type="match status" value="4"/>
</dbReference>
<evidence type="ECO:0000256" key="1">
    <source>
        <dbReference type="ARBA" id="ARBA00022690"/>
    </source>
</evidence>
<protein>
    <submittedName>
        <fullName evidence="7">TIL domain-containing protein</fullName>
    </submittedName>
</protein>
<evidence type="ECO:0000256" key="4">
    <source>
        <dbReference type="SAM" id="SignalP"/>
    </source>
</evidence>
<proteinExistence type="predicted"/>
<sequence length="281" mass="30765">MAFQKMILLAVLFVGLSLAEVPQPKCGLNEQWVQCATCERTCANPNPFCTYECKPPRCMCKEGYLRNSEGICIPGDSCYAQNAPSVSAQSCGINEQWVQCATCERTCANPNPFCTYECKPARCMCKNGYLRNSKGVCIPQNTCGAQNVPSVPAQTCGKNEQWVQCASCERTCANPNPFCTYECKPARCMCKNGYLRNSKGACIPQNTCGIQNVPSQPSHACGIHERWVECATCERSCQNPNPICTYECKPARCMCDAGYVRGYFGVCIPEAACGLQPSSSR</sequence>
<feature type="domain" description="EGF-like" evidence="5">
    <location>
        <begin position="37"/>
        <end position="73"/>
    </location>
</feature>
<dbReference type="InterPro" id="IPR000742">
    <property type="entry name" value="EGF"/>
</dbReference>
<dbReference type="SMART" id="SM00181">
    <property type="entry name" value="EGF"/>
    <property type="match status" value="4"/>
</dbReference>
<dbReference type="SUPFAM" id="SSF57567">
    <property type="entry name" value="Serine protease inhibitors"/>
    <property type="match status" value="4"/>
</dbReference>
<keyword evidence="1" id="KW-0646">Protease inhibitor</keyword>
<evidence type="ECO:0000313" key="6">
    <source>
        <dbReference type="Proteomes" id="UP000095287"/>
    </source>
</evidence>
<reference evidence="7" key="1">
    <citation type="submission" date="2016-11" db="UniProtKB">
        <authorList>
            <consortium name="WormBaseParasite"/>
        </authorList>
    </citation>
    <scope>IDENTIFICATION</scope>
</reference>
<dbReference type="Pfam" id="PF01826">
    <property type="entry name" value="TIL"/>
    <property type="match status" value="4"/>
</dbReference>
<evidence type="ECO:0000256" key="2">
    <source>
        <dbReference type="ARBA" id="ARBA00022900"/>
    </source>
</evidence>
<dbReference type="WBParaSite" id="L893_g21492.t1">
    <property type="protein sequence ID" value="L893_g21492.t1"/>
    <property type="gene ID" value="L893_g21492"/>
</dbReference>
<accession>A0A1I7Z0X9</accession>
<evidence type="ECO:0000256" key="3">
    <source>
        <dbReference type="ARBA" id="ARBA00023157"/>
    </source>
</evidence>
<keyword evidence="2" id="KW-0722">Serine protease inhibitor</keyword>
<keyword evidence="6" id="KW-1185">Reference proteome</keyword>
<dbReference type="AlphaFoldDB" id="A0A1I7Z0X9"/>
<feature type="domain" description="EGF-like" evidence="5">
    <location>
        <begin position="167"/>
        <end position="203"/>
    </location>
</feature>
<feature type="chain" id="PRO_5009312815" evidence="4">
    <location>
        <begin position="20"/>
        <end position="281"/>
    </location>
</feature>
<keyword evidence="3" id="KW-1015">Disulfide bond</keyword>
<dbReference type="InterPro" id="IPR051368">
    <property type="entry name" value="SerProtInhib-TIL_Domain"/>
</dbReference>
<dbReference type="InterPro" id="IPR036084">
    <property type="entry name" value="Ser_inhib-like_sf"/>
</dbReference>
<dbReference type="Proteomes" id="UP000095287">
    <property type="component" value="Unplaced"/>
</dbReference>
<feature type="domain" description="EGF-like" evidence="5">
    <location>
        <begin position="229"/>
        <end position="268"/>
    </location>
</feature>
<organism evidence="6 7">
    <name type="scientific">Steinernema glaseri</name>
    <dbReference type="NCBI Taxonomy" id="37863"/>
    <lineage>
        <taxon>Eukaryota</taxon>
        <taxon>Metazoa</taxon>
        <taxon>Ecdysozoa</taxon>
        <taxon>Nematoda</taxon>
        <taxon>Chromadorea</taxon>
        <taxon>Rhabditida</taxon>
        <taxon>Tylenchina</taxon>
        <taxon>Panagrolaimomorpha</taxon>
        <taxon>Strongyloidoidea</taxon>
        <taxon>Steinernematidae</taxon>
        <taxon>Steinernema</taxon>
    </lineage>
</organism>
<feature type="signal peptide" evidence="4">
    <location>
        <begin position="1"/>
        <end position="19"/>
    </location>
</feature>
<dbReference type="GO" id="GO:0004867">
    <property type="term" value="F:serine-type endopeptidase inhibitor activity"/>
    <property type="evidence" value="ECO:0007669"/>
    <property type="project" value="UniProtKB-KW"/>
</dbReference>
<dbReference type="PANTHER" id="PTHR23259">
    <property type="entry name" value="RIDDLE"/>
    <property type="match status" value="1"/>
</dbReference>
<dbReference type="InterPro" id="IPR002919">
    <property type="entry name" value="TIL_dom"/>
</dbReference>
<feature type="domain" description="EGF-like" evidence="5">
    <location>
        <begin position="102"/>
        <end position="138"/>
    </location>
</feature>
<keyword evidence="4" id="KW-0732">Signal</keyword>